<feature type="region of interest" description="Disordered" evidence="3">
    <location>
        <begin position="411"/>
        <end position="433"/>
    </location>
</feature>
<dbReference type="EMBL" id="JAEAOA010001877">
    <property type="protein sequence ID" value="KAK3593304.1"/>
    <property type="molecule type" value="Genomic_DNA"/>
</dbReference>
<evidence type="ECO:0000259" key="5">
    <source>
        <dbReference type="PROSITE" id="PS50208"/>
    </source>
</evidence>
<evidence type="ECO:0000256" key="1">
    <source>
        <dbReference type="ARBA" id="ARBA00010134"/>
    </source>
</evidence>
<dbReference type="GO" id="GO:0006508">
    <property type="term" value="P:proteolysis"/>
    <property type="evidence" value="ECO:0007669"/>
    <property type="project" value="InterPro"/>
</dbReference>
<dbReference type="Proteomes" id="UP001195483">
    <property type="component" value="Unassembled WGS sequence"/>
</dbReference>
<dbReference type="GO" id="GO:0004197">
    <property type="term" value="F:cysteine-type endopeptidase activity"/>
    <property type="evidence" value="ECO:0007669"/>
    <property type="project" value="InterPro"/>
</dbReference>
<dbReference type="PANTHER" id="PTHR10454">
    <property type="entry name" value="CASPASE"/>
    <property type="match status" value="1"/>
</dbReference>
<dbReference type="InterPro" id="IPR002398">
    <property type="entry name" value="Pept_C14"/>
</dbReference>
<dbReference type="GO" id="GO:0043525">
    <property type="term" value="P:positive regulation of neuron apoptotic process"/>
    <property type="evidence" value="ECO:0007669"/>
    <property type="project" value="TreeGrafter"/>
</dbReference>
<dbReference type="InterPro" id="IPR002138">
    <property type="entry name" value="Pept_C14_p10"/>
</dbReference>
<keyword evidence="7" id="KW-1185">Reference proteome</keyword>
<dbReference type="InterPro" id="IPR033139">
    <property type="entry name" value="Caspase_cys_AS"/>
</dbReference>
<dbReference type="InterPro" id="IPR001309">
    <property type="entry name" value="Pept_C14_p20"/>
</dbReference>
<feature type="domain" description="Caspase family p20" evidence="5">
    <location>
        <begin position="258"/>
        <end position="392"/>
    </location>
</feature>
<evidence type="ECO:0000256" key="3">
    <source>
        <dbReference type="SAM" id="MobiDB-lite"/>
    </source>
</evidence>
<feature type="region of interest" description="Disordered" evidence="3">
    <location>
        <begin position="89"/>
        <end position="108"/>
    </location>
</feature>
<dbReference type="PROSITE" id="PS50207">
    <property type="entry name" value="CASPASE_P10"/>
    <property type="match status" value="1"/>
</dbReference>
<comment type="similarity">
    <text evidence="1 2">Belongs to the peptidase C14A family.</text>
</comment>
<evidence type="ECO:0000259" key="4">
    <source>
        <dbReference type="PROSITE" id="PS50207"/>
    </source>
</evidence>
<dbReference type="AlphaFoldDB" id="A0AAE0SJX1"/>
<dbReference type="PRINTS" id="PR00376">
    <property type="entry name" value="IL1BCENZYME"/>
</dbReference>
<comment type="caution">
    <text evidence="6">The sequence shown here is derived from an EMBL/GenBank/DDBJ whole genome shotgun (WGS) entry which is preliminary data.</text>
</comment>
<dbReference type="Gene3D" id="3.40.50.1460">
    <property type="match status" value="1"/>
</dbReference>
<dbReference type="GO" id="GO:0005737">
    <property type="term" value="C:cytoplasm"/>
    <property type="evidence" value="ECO:0007669"/>
    <property type="project" value="TreeGrafter"/>
</dbReference>
<feature type="compositionally biased region" description="Basic and acidic residues" evidence="3">
    <location>
        <begin position="422"/>
        <end position="433"/>
    </location>
</feature>
<evidence type="ECO:0000313" key="7">
    <source>
        <dbReference type="Proteomes" id="UP001195483"/>
    </source>
</evidence>
<dbReference type="PROSITE" id="PS01122">
    <property type="entry name" value="CASPASE_CYS"/>
    <property type="match status" value="1"/>
</dbReference>
<organism evidence="6 7">
    <name type="scientific">Potamilus streckersoni</name>
    <dbReference type="NCBI Taxonomy" id="2493646"/>
    <lineage>
        <taxon>Eukaryota</taxon>
        <taxon>Metazoa</taxon>
        <taxon>Spiralia</taxon>
        <taxon>Lophotrochozoa</taxon>
        <taxon>Mollusca</taxon>
        <taxon>Bivalvia</taxon>
        <taxon>Autobranchia</taxon>
        <taxon>Heteroconchia</taxon>
        <taxon>Palaeoheterodonta</taxon>
        <taxon>Unionida</taxon>
        <taxon>Unionoidea</taxon>
        <taxon>Unionidae</taxon>
        <taxon>Ambleminae</taxon>
        <taxon>Lampsilini</taxon>
        <taxon>Potamilus</taxon>
    </lineage>
</organism>
<dbReference type="InterPro" id="IPR015917">
    <property type="entry name" value="Pept_C14A"/>
</dbReference>
<reference evidence="6" key="2">
    <citation type="journal article" date="2021" name="Genome Biol. Evol.">
        <title>Developing a high-quality reference genome for a parasitic bivalve with doubly uniparental inheritance (Bivalvia: Unionida).</title>
        <authorList>
            <person name="Smith C.H."/>
        </authorList>
    </citation>
    <scope>NUCLEOTIDE SEQUENCE</scope>
    <source>
        <strain evidence="6">CHS0354</strain>
        <tissue evidence="6">Mantle</tissue>
    </source>
</reference>
<dbReference type="PROSITE" id="PS50208">
    <property type="entry name" value="CASPASE_P20"/>
    <property type="match status" value="1"/>
</dbReference>
<accession>A0AAE0SJX1</accession>
<name>A0AAE0SJX1_9BIVA</name>
<sequence length="564" mass="63723">MSDQATCTIITEPLSQGEGINNDTLFRYDGNLSGENMIQEAKVNSANQTKCNSNLPLTVTARMNTEIVSDHANDQHRGLNVPMIDQSKVSDNSENKNIGSGDLTNTDTVAEDNENAYDVTDEEDIPLPFMTLFTCIGQKAKNEDKCPYQKLAKDRANEPQIDPFRQTQWKLLNMTHEYGVIPSHPYIQQLTGGGSHTPDFNWASASTLMQFGKTNSGTVNTVDRPVEVSSAREHLSSNYDVSQDTVINQDLYDFSHPHRGYAIVIVNQLFTRLLKRNGAEVDLIKTKEFLRKLGYLNKNIERYNLDKESTLAILQDAQDTDHSNMDSFALIISSHGNEMEHPRNGKKEHVIYCSDDQYIFTGDILEMFSDENCPSLKGKPKLFFIQACRGTNTDDGAQIGIHVDNRKDVQEHSIGQNHSSRSQHDGRSPNEHTLEFVMHPGSESGLRDRVQCVDDTNARSFEDISEDKPIVNCNNDYLVMYATPSGHCAWRSNDDGSWMLHYLWQEVMNYDYLKPCSFLKVLTAVNRKMADRETNVPDNLLKSGKKAIPVINHQLDKDIVFQKK</sequence>
<evidence type="ECO:0000313" key="6">
    <source>
        <dbReference type="EMBL" id="KAK3593304.1"/>
    </source>
</evidence>
<dbReference type="SMART" id="SM00115">
    <property type="entry name" value="CASc"/>
    <property type="match status" value="1"/>
</dbReference>
<feature type="domain" description="Caspase family p10" evidence="4">
    <location>
        <begin position="476"/>
        <end position="563"/>
    </location>
</feature>
<dbReference type="PANTHER" id="PTHR10454:SF210">
    <property type="entry name" value="CASPASE-2"/>
    <property type="match status" value="1"/>
</dbReference>
<dbReference type="InterPro" id="IPR011600">
    <property type="entry name" value="Pept_C14_caspase"/>
</dbReference>
<reference evidence="6" key="3">
    <citation type="submission" date="2023-05" db="EMBL/GenBank/DDBJ databases">
        <authorList>
            <person name="Smith C.H."/>
        </authorList>
    </citation>
    <scope>NUCLEOTIDE SEQUENCE</scope>
    <source>
        <strain evidence="6">CHS0354</strain>
        <tissue evidence="6">Mantle</tissue>
    </source>
</reference>
<gene>
    <name evidence="6" type="ORF">CHS0354_031363</name>
</gene>
<dbReference type="SUPFAM" id="SSF52129">
    <property type="entry name" value="Caspase-like"/>
    <property type="match status" value="1"/>
</dbReference>
<protein>
    <submittedName>
        <fullName evidence="6">Uncharacterized protein</fullName>
    </submittedName>
</protein>
<dbReference type="InterPro" id="IPR029030">
    <property type="entry name" value="Caspase-like_dom_sf"/>
</dbReference>
<proteinExistence type="inferred from homology"/>
<dbReference type="Pfam" id="PF00656">
    <property type="entry name" value="Peptidase_C14"/>
    <property type="match status" value="1"/>
</dbReference>
<reference evidence="6" key="1">
    <citation type="journal article" date="2021" name="Genome Biol. Evol.">
        <title>A High-Quality Reference Genome for a Parasitic Bivalve with Doubly Uniparental Inheritance (Bivalvia: Unionida).</title>
        <authorList>
            <person name="Smith C.H."/>
        </authorList>
    </citation>
    <scope>NUCLEOTIDE SEQUENCE</scope>
    <source>
        <strain evidence="6">CHS0354</strain>
    </source>
</reference>
<evidence type="ECO:0000256" key="2">
    <source>
        <dbReference type="RuleBase" id="RU003971"/>
    </source>
</evidence>
<dbReference type="GO" id="GO:0006915">
    <property type="term" value="P:apoptotic process"/>
    <property type="evidence" value="ECO:0007669"/>
    <property type="project" value="TreeGrafter"/>
</dbReference>